<accession>A0ABS2MZ61</accession>
<name>A0ABS2MZ61_9BACI</name>
<protein>
    <submittedName>
        <fullName evidence="1">Membrane protein</fullName>
    </submittedName>
</protein>
<sequence length="52" mass="5827">MVMFVVIVVCVVITLLVLGLSIMTINKGYAYKQTVDPLPKDDEGSNQKERQE</sequence>
<dbReference type="RefSeq" id="WP_239584251.1">
    <property type="nucleotide sequence ID" value="NZ_JAFBDR010000007.1"/>
</dbReference>
<dbReference type="NCBIfam" id="NF033232">
    <property type="entry name" value="small_YtzI"/>
    <property type="match status" value="1"/>
</dbReference>
<gene>
    <name evidence="1" type="ORF">JOC48_001659</name>
</gene>
<reference evidence="1 2" key="1">
    <citation type="submission" date="2021-01" db="EMBL/GenBank/DDBJ databases">
        <title>Genomic Encyclopedia of Type Strains, Phase IV (KMG-IV): sequencing the most valuable type-strain genomes for metagenomic binning, comparative biology and taxonomic classification.</title>
        <authorList>
            <person name="Goeker M."/>
        </authorList>
    </citation>
    <scope>NUCLEOTIDE SEQUENCE [LARGE SCALE GENOMIC DNA]</scope>
    <source>
        <strain evidence="1 2">DSM 23711</strain>
    </source>
</reference>
<comment type="caution">
    <text evidence="1">The sequence shown here is derived from an EMBL/GenBank/DDBJ whole genome shotgun (WGS) entry which is preliminary data.</text>
</comment>
<keyword evidence="2" id="KW-1185">Reference proteome</keyword>
<organism evidence="1 2">
    <name type="scientific">Aquibacillus albus</name>
    <dbReference type="NCBI Taxonomy" id="1168171"/>
    <lineage>
        <taxon>Bacteria</taxon>
        <taxon>Bacillati</taxon>
        <taxon>Bacillota</taxon>
        <taxon>Bacilli</taxon>
        <taxon>Bacillales</taxon>
        <taxon>Bacillaceae</taxon>
        <taxon>Aquibacillus</taxon>
    </lineage>
</organism>
<proteinExistence type="predicted"/>
<evidence type="ECO:0000313" key="2">
    <source>
        <dbReference type="Proteomes" id="UP001296943"/>
    </source>
</evidence>
<dbReference type="Proteomes" id="UP001296943">
    <property type="component" value="Unassembled WGS sequence"/>
</dbReference>
<dbReference type="EMBL" id="JAFBDR010000007">
    <property type="protein sequence ID" value="MBM7571176.1"/>
    <property type="molecule type" value="Genomic_DNA"/>
</dbReference>
<dbReference type="InterPro" id="IPR047753">
    <property type="entry name" value="YtzI-like"/>
</dbReference>
<evidence type="ECO:0000313" key="1">
    <source>
        <dbReference type="EMBL" id="MBM7571176.1"/>
    </source>
</evidence>